<dbReference type="Pfam" id="PF01370">
    <property type="entry name" value="Epimerase"/>
    <property type="match status" value="1"/>
</dbReference>
<accession>A0A7C8N130</accession>
<feature type="domain" description="NAD-dependent epimerase/dehydratase" evidence="3">
    <location>
        <begin position="15"/>
        <end position="241"/>
    </location>
</feature>
<keyword evidence="1" id="KW-0560">Oxidoreductase</keyword>
<dbReference type="PANTHER" id="PTHR10366:SF562">
    <property type="entry name" value="ALDEHYDE REDUCTASE II (AFU_ORTHOLOGUE AFUA_1G11360)"/>
    <property type="match status" value="1"/>
</dbReference>
<sequence length="318" mass="35092">MSPIDQPAIPKGSTVLVTGGNGFIGSNISDQLLKLGYKVRGTTRNPQKNKWVSDLFDRKYGPGQFELVAVPDMVAENAYDEAVKVAGTVNALAAAAKVPSIKRFVLTSSSASALIPKPNNPVTVTTETWNEETVQYAYRDPPYEEERGYPVYAASKILSEKEAWKFMAEKKPGFVLNTVLPNLNFGASLDFANQGHASTSGLVVELFKGNWQPLAGLPVQYFVDVQDTALLHAAAVIHPDVESERIFSFAEPLNGDKMLAILRKLYPDRTFPENFQGDNDLSDIVPRKRALELLRDMGKTEGWTSLEESIRRNTENLV</sequence>
<dbReference type="SUPFAM" id="SSF51735">
    <property type="entry name" value="NAD(P)-binding Rossmann-fold domains"/>
    <property type="match status" value="1"/>
</dbReference>
<dbReference type="PANTHER" id="PTHR10366">
    <property type="entry name" value="NAD DEPENDENT EPIMERASE/DEHYDRATASE"/>
    <property type="match status" value="1"/>
</dbReference>
<dbReference type="InterPro" id="IPR036291">
    <property type="entry name" value="NAD(P)-bd_dom_sf"/>
</dbReference>
<comment type="similarity">
    <text evidence="2">Belongs to the NAD(P)-dependent epimerase/dehydratase family. Dihydroflavonol-4-reductase subfamily.</text>
</comment>
<dbReference type="InParanoid" id="A0A7C8N130"/>
<comment type="caution">
    <text evidence="4">The sequence shown here is derived from an EMBL/GenBank/DDBJ whole genome shotgun (WGS) entry which is preliminary data.</text>
</comment>
<dbReference type="GO" id="GO:0016616">
    <property type="term" value="F:oxidoreductase activity, acting on the CH-OH group of donors, NAD or NADP as acceptor"/>
    <property type="evidence" value="ECO:0007669"/>
    <property type="project" value="TreeGrafter"/>
</dbReference>
<dbReference type="Gene3D" id="3.40.50.720">
    <property type="entry name" value="NAD(P)-binding Rossmann-like Domain"/>
    <property type="match status" value="2"/>
</dbReference>
<evidence type="ECO:0000259" key="3">
    <source>
        <dbReference type="Pfam" id="PF01370"/>
    </source>
</evidence>
<evidence type="ECO:0000313" key="5">
    <source>
        <dbReference type="Proteomes" id="UP000481858"/>
    </source>
</evidence>
<dbReference type="InterPro" id="IPR001509">
    <property type="entry name" value="Epimerase_deHydtase"/>
</dbReference>
<dbReference type="InterPro" id="IPR050425">
    <property type="entry name" value="NAD(P)_dehydrat-like"/>
</dbReference>
<name>A0A7C8N130_9PEZI</name>
<evidence type="ECO:0000256" key="1">
    <source>
        <dbReference type="ARBA" id="ARBA00023002"/>
    </source>
</evidence>
<reference evidence="4 5" key="1">
    <citation type="submission" date="2019-12" db="EMBL/GenBank/DDBJ databases">
        <title>Draft genome sequence of the ascomycete Xylaria multiplex DSM 110363.</title>
        <authorList>
            <person name="Buettner E."/>
            <person name="Kellner H."/>
        </authorList>
    </citation>
    <scope>NUCLEOTIDE SEQUENCE [LARGE SCALE GENOMIC DNA]</scope>
    <source>
        <strain evidence="4 5">DSM 110363</strain>
    </source>
</reference>
<dbReference type="Proteomes" id="UP000481858">
    <property type="component" value="Unassembled WGS sequence"/>
</dbReference>
<keyword evidence="5" id="KW-1185">Reference proteome</keyword>
<organism evidence="4 5">
    <name type="scientific">Xylaria multiplex</name>
    <dbReference type="NCBI Taxonomy" id="323545"/>
    <lineage>
        <taxon>Eukaryota</taxon>
        <taxon>Fungi</taxon>
        <taxon>Dikarya</taxon>
        <taxon>Ascomycota</taxon>
        <taxon>Pezizomycotina</taxon>
        <taxon>Sordariomycetes</taxon>
        <taxon>Xylariomycetidae</taxon>
        <taxon>Xylariales</taxon>
        <taxon>Xylariaceae</taxon>
        <taxon>Xylaria</taxon>
    </lineage>
</organism>
<dbReference type="OrthoDB" id="2735536at2759"/>
<proteinExistence type="inferred from homology"/>
<dbReference type="AlphaFoldDB" id="A0A7C8N130"/>
<gene>
    <name evidence="4" type="ORF">GQX73_g393</name>
</gene>
<evidence type="ECO:0000313" key="4">
    <source>
        <dbReference type="EMBL" id="KAF2973135.1"/>
    </source>
</evidence>
<evidence type="ECO:0000256" key="2">
    <source>
        <dbReference type="ARBA" id="ARBA00023445"/>
    </source>
</evidence>
<protein>
    <recommendedName>
        <fullName evidence="3">NAD-dependent epimerase/dehydratase domain-containing protein</fullName>
    </recommendedName>
</protein>
<dbReference type="EMBL" id="WUBL01000002">
    <property type="protein sequence ID" value="KAF2973135.1"/>
    <property type="molecule type" value="Genomic_DNA"/>
</dbReference>